<evidence type="ECO:0000256" key="8">
    <source>
        <dbReference type="ARBA" id="ARBA00022989"/>
    </source>
</evidence>
<evidence type="ECO:0000256" key="2">
    <source>
        <dbReference type="ARBA" id="ARBA00010794"/>
    </source>
</evidence>
<dbReference type="EMBL" id="JAVFWL010000003">
    <property type="protein sequence ID" value="KAK6742425.1"/>
    <property type="molecule type" value="Genomic_DNA"/>
</dbReference>
<evidence type="ECO:0000256" key="4">
    <source>
        <dbReference type="ARBA" id="ARBA00022679"/>
    </source>
</evidence>
<evidence type="ECO:0000256" key="10">
    <source>
        <dbReference type="SAM" id="Coils"/>
    </source>
</evidence>
<evidence type="ECO:0000256" key="12">
    <source>
        <dbReference type="SAM" id="Phobius"/>
    </source>
</evidence>
<evidence type="ECO:0000256" key="7">
    <source>
        <dbReference type="ARBA" id="ARBA00022824"/>
    </source>
</evidence>
<comment type="caution">
    <text evidence="13">The sequence shown here is derived from an EMBL/GenBank/DDBJ whole genome shotgun (WGS) entry which is preliminary data.</text>
</comment>
<evidence type="ECO:0000256" key="9">
    <source>
        <dbReference type="ARBA" id="ARBA00023136"/>
    </source>
</evidence>
<feature type="coiled-coil region" evidence="10">
    <location>
        <begin position="183"/>
        <end position="231"/>
    </location>
</feature>
<comment type="subcellular location">
    <subcellularLocation>
        <location evidence="1">Endoplasmic reticulum membrane</location>
        <topology evidence="1">Multi-pass membrane protein</topology>
    </subcellularLocation>
</comment>
<feature type="compositionally biased region" description="Basic and acidic residues" evidence="11">
    <location>
        <begin position="612"/>
        <end position="635"/>
    </location>
</feature>
<keyword evidence="9 12" id="KW-0472">Membrane</keyword>
<reference evidence="13 14" key="1">
    <citation type="submission" date="2023-08" db="EMBL/GenBank/DDBJ databases">
        <title>A Necator americanus chromosomal reference genome.</title>
        <authorList>
            <person name="Ilik V."/>
            <person name="Petrzelkova K.J."/>
            <person name="Pardy F."/>
            <person name="Fuh T."/>
            <person name="Niatou-Singa F.S."/>
            <person name="Gouil Q."/>
            <person name="Baker L."/>
            <person name="Ritchie M.E."/>
            <person name="Jex A.R."/>
            <person name="Gazzola D."/>
            <person name="Li H."/>
            <person name="Toshio Fujiwara R."/>
            <person name="Zhan B."/>
            <person name="Aroian R.V."/>
            <person name="Pafco B."/>
            <person name="Schwarz E.M."/>
        </authorList>
    </citation>
    <scope>NUCLEOTIDE SEQUENCE [LARGE SCALE GENOMIC DNA]</scope>
    <source>
        <strain evidence="13 14">Aroian</strain>
        <tissue evidence="13">Whole animal</tissue>
    </source>
</reference>
<feature type="region of interest" description="Disordered" evidence="11">
    <location>
        <begin position="261"/>
        <end position="296"/>
    </location>
</feature>
<keyword evidence="7" id="KW-0256">Endoplasmic reticulum</keyword>
<dbReference type="PANTHER" id="PTHR13205:SF15">
    <property type="entry name" value="DOLICHOL KINASE"/>
    <property type="match status" value="1"/>
</dbReference>
<keyword evidence="14" id="KW-1185">Reference proteome</keyword>
<feature type="transmembrane region" description="Helical" evidence="12">
    <location>
        <begin position="955"/>
        <end position="975"/>
    </location>
</feature>
<evidence type="ECO:0000256" key="11">
    <source>
        <dbReference type="SAM" id="MobiDB-lite"/>
    </source>
</evidence>
<dbReference type="EC" id="2.7.1.108" evidence="3"/>
<keyword evidence="8 12" id="KW-1133">Transmembrane helix</keyword>
<feature type="transmembrane region" description="Helical" evidence="12">
    <location>
        <begin position="928"/>
        <end position="949"/>
    </location>
</feature>
<feature type="transmembrane region" description="Helical" evidence="12">
    <location>
        <begin position="887"/>
        <end position="907"/>
    </location>
</feature>
<feature type="region of interest" description="Disordered" evidence="11">
    <location>
        <begin position="603"/>
        <end position="635"/>
    </location>
</feature>
<keyword evidence="6" id="KW-0418">Kinase</keyword>
<feature type="transmembrane region" description="Helical" evidence="12">
    <location>
        <begin position="789"/>
        <end position="815"/>
    </location>
</feature>
<accession>A0ABR1CY76</accession>
<protein>
    <recommendedName>
        <fullName evidence="3">dolichol kinase</fullName>
        <ecNumber evidence="3">2.7.1.108</ecNumber>
    </recommendedName>
</protein>
<comment type="similarity">
    <text evidence="2">Belongs to the polyprenol kinase family.</text>
</comment>
<sequence>MSEQKEKDQTPTSDDNILTRHKHIAESIEMIRVKKDQLLQTLRGLSTSENPDRALMAKLVEAFDMMTAQENAFLGVLKNIVEIHDQATNDVAAEIKVMEEDKKKNEEKDEKQEDQKKDNRGETELDEEEEEDDEEMIKETLKELEQVSLKALAAAELNEKLVETLQRHKKSRTSMLELRRNKTEELKNAATAAVAEVKKAKQEVSLNRAEIQKKQKEAEELRKAALKAGIQVGAEEEKHKAQVNAALTAIANDVERIPPIPIVEESQAEEKQHEDPLEARRRQIRENVRKERERREHVNQVIKEKLLAMEARKQRMKEIRRLLAENQAAASSILLETKKKIEAASSADEASKPQSNGDAESCSEAKVSADENGAAAAPDEDSPREEVDGNRAENQPTEEEEQTRRDIEETFRSAEANLLNLTMLRRRLEEIQERGGELTQEDAELIGQLDEGTNDEKEEATNEEKQDENKERRGPARPRTTPPQQLQHTSSKADVEHCNSFRAGESSGRLKHIEHLLIDHTAMLSELLGRNQPLNSRPASVDVVHPDVLLDLLNSANPTVLRAFAASLLHLADGLPVPHLNSILVAICEKKSPQVATFDANDIIPSPAQRIRSPDDADHTDSQFSQARHDNHTDAVDKRTVGEQQDMMGPRRLEQAVSGTMHRVLSILDQSELLDEETQKRAREVVVSSAAALFPNVPPMLIDAQLGPIVADVIATYSERPLADVLDELCTEIVRIPQLPRAFQKKRRTCRTECSYRKMSDAGPLAEVAIAATVAIVVGSLLTAPMHPAAVNVVVLVSVGAAMTLYSLLMGVSLFELPVFLWSIVFNGKSSRNCLLAFWGMHVLASIWFAAFVTAKGRSSTIHRKFFHLTVSLIFLSGLFFDKDFIWLSGWLMFCIFVILEVLRFFEVPPWVEYLNRFLLVFKDEQDSILLLTPIYLLLGIFLPLFLSPTEDLPHIYHVAGVAAVGVGDSFAAIIGSMYGTTTWLGRRKTVEGSTAMAASIAVFLMTARLFCSAPFPSYPTIIFTALILAAVEASIDSIDNIALPIIGYLMLQW</sequence>
<feature type="compositionally biased region" description="Basic and acidic residues" evidence="11">
    <location>
        <begin position="101"/>
        <end position="123"/>
    </location>
</feature>
<evidence type="ECO:0000256" key="1">
    <source>
        <dbReference type="ARBA" id="ARBA00004477"/>
    </source>
</evidence>
<keyword evidence="4" id="KW-0808">Transferase</keyword>
<dbReference type="PANTHER" id="PTHR13205">
    <property type="entry name" value="TRANSMEMBRANE PROTEIN 15-RELATED"/>
    <property type="match status" value="1"/>
</dbReference>
<feature type="transmembrane region" description="Helical" evidence="12">
    <location>
        <begin position="866"/>
        <end position="881"/>
    </location>
</feature>
<name>A0ABR1CY76_NECAM</name>
<dbReference type="Proteomes" id="UP001303046">
    <property type="component" value="Unassembled WGS sequence"/>
</dbReference>
<feature type="transmembrane region" description="Helical" evidence="12">
    <location>
        <begin position="835"/>
        <end position="854"/>
    </location>
</feature>
<keyword evidence="5 12" id="KW-0812">Transmembrane</keyword>
<feature type="compositionally biased region" description="Basic and acidic residues" evidence="11">
    <location>
        <begin position="459"/>
        <end position="474"/>
    </location>
</feature>
<evidence type="ECO:0000256" key="3">
    <source>
        <dbReference type="ARBA" id="ARBA00012132"/>
    </source>
</evidence>
<feature type="compositionally biased region" description="Acidic residues" evidence="11">
    <location>
        <begin position="124"/>
        <end position="136"/>
    </location>
</feature>
<evidence type="ECO:0000313" key="13">
    <source>
        <dbReference type="EMBL" id="KAK6742425.1"/>
    </source>
</evidence>
<dbReference type="InterPro" id="IPR032974">
    <property type="entry name" value="Polypren_kinase"/>
</dbReference>
<feature type="transmembrane region" description="Helical" evidence="12">
    <location>
        <begin position="762"/>
        <end position="782"/>
    </location>
</feature>
<proteinExistence type="inferred from homology"/>
<gene>
    <name evidence="13" type="primary">Necator_chrIII.g10740</name>
    <name evidence="13" type="ORF">RB195_009975</name>
</gene>
<feature type="compositionally biased region" description="Basic and acidic residues" evidence="11">
    <location>
        <begin position="268"/>
        <end position="296"/>
    </location>
</feature>
<feature type="region of interest" description="Disordered" evidence="11">
    <location>
        <begin position="342"/>
        <end position="407"/>
    </location>
</feature>
<evidence type="ECO:0000313" key="14">
    <source>
        <dbReference type="Proteomes" id="UP001303046"/>
    </source>
</evidence>
<feature type="region of interest" description="Disordered" evidence="11">
    <location>
        <begin position="101"/>
        <end position="137"/>
    </location>
</feature>
<feature type="region of interest" description="Disordered" evidence="11">
    <location>
        <begin position="434"/>
        <end position="495"/>
    </location>
</feature>
<keyword evidence="10" id="KW-0175">Coiled coil</keyword>
<organism evidence="13 14">
    <name type="scientific">Necator americanus</name>
    <name type="common">Human hookworm</name>
    <dbReference type="NCBI Taxonomy" id="51031"/>
    <lineage>
        <taxon>Eukaryota</taxon>
        <taxon>Metazoa</taxon>
        <taxon>Ecdysozoa</taxon>
        <taxon>Nematoda</taxon>
        <taxon>Chromadorea</taxon>
        <taxon>Rhabditida</taxon>
        <taxon>Rhabditina</taxon>
        <taxon>Rhabditomorpha</taxon>
        <taxon>Strongyloidea</taxon>
        <taxon>Ancylostomatidae</taxon>
        <taxon>Bunostominae</taxon>
        <taxon>Necator</taxon>
    </lineage>
</organism>
<evidence type="ECO:0000256" key="6">
    <source>
        <dbReference type="ARBA" id="ARBA00022777"/>
    </source>
</evidence>
<evidence type="ECO:0000256" key="5">
    <source>
        <dbReference type="ARBA" id="ARBA00022692"/>
    </source>
</evidence>